<evidence type="ECO:0000256" key="2">
    <source>
        <dbReference type="ARBA" id="ARBA00007929"/>
    </source>
</evidence>
<dbReference type="PANTHER" id="PTHR45743:SF27">
    <property type="entry name" value="POTASSIUM CHANNEL KAT3"/>
    <property type="match status" value="1"/>
</dbReference>
<dbReference type="AlphaFoldDB" id="J3MLY2"/>
<comment type="subunit">
    <text evidence="13">The potassium channel is composed of a homo- or heterotetrameric complex of pore-forming subunits.</text>
</comment>
<comment type="domain">
    <text evidence="13">The KHA domain (rich in hydrophobic and acidic residues) present in the C-terminal part is likely to be important for tetramerization.</text>
</comment>
<evidence type="ECO:0000256" key="5">
    <source>
        <dbReference type="ARBA" id="ARBA00022692"/>
    </source>
</evidence>
<dbReference type="Gene3D" id="1.10.287.70">
    <property type="match status" value="1"/>
</dbReference>
<evidence type="ECO:0000259" key="14">
    <source>
        <dbReference type="PROSITE" id="PS50042"/>
    </source>
</evidence>
<dbReference type="GeneID" id="102715776"/>
<keyword evidence="9 13" id="KW-1133">Transmembrane helix</keyword>
<evidence type="ECO:0000259" key="15">
    <source>
        <dbReference type="PROSITE" id="PS51490"/>
    </source>
</evidence>
<dbReference type="InterPro" id="IPR021789">
    <property type="entry name" value="KHA_dom"/>
</dbReference>
<accession>J3MLY2</accession>
<feature type="domain" description="KHA" evidence="15">
    <location>
        <begin position="552"/>
        <end position="620"/>
    </location>
</feature>
<dbReference type="Pfam" id="PF11834">
    <property type="entry name" value="KHA"/>
    <property type="match status" value="1"/>
</dbReference>
<keyword evidence="12 13" id="KW-0407">Ion channel</keyword>
<dbReference type="Pfam" id="PF00520">
    <property type="entry name" value="Ion_trans"/>
    <property type="match status" value="1"/>
</dbReference>
<dbReference type="EnsemblPlants" id="OB07G24140.1">
    <property type="protein sequence ID" value="OB07G24140.1"/>
    <property type="gene ID" value="OB07G24140"/>
</dbReference>
<dbReference type="InterPro" id="IPR005821">
    <property type="entry name" value="Ion_trans_dom"/>
</dbReference>
<keyword evidence="8 13" id="KW-0630">Potassium</keyword>
<dbReference type="SUPFAM" id="SSF81324">
    <property type="entry name" value="Voltage-gated potassium channels"/>
    <property type="match status" value="1"/>
</dbReference>
<dbReference type="RefSeq" id="XP_040382258.1">
    <property type="nucleotide sequence ID" value="XM_040526324.1"/>
</dbReference>
<reference evidence="16" key="2">
    <citation type="submission" date="2013-04" db="UniProtKB">
        <authorList>
            <consortium name="EnsemblPlants"/>
        </authorList>
    </citation>
    <scope>IDENTIFICATION</scope>
</reference>
<evidence type="ECO:0000256" key="10">
    <source>
        <dbReference type="ARBA" id="ARBA00023065"/>
    </source>
</evidence>
<feature type="transmembrane region" description="Helical" evidence="13">
    <location>
        <begin position="242"/>
        <end position="263"/>
    </location>
</feature>
<dbReference type="FunFam" id="2.60.120.10:FF:000074">
    <property type="entry name" value="Potassium channel KAT2"/>
    <property type="match status" value="1"/>
</dbReference>
<feature type="transmembrane region" description="Helical" evidence="13">
    <location>
        <begin position="275"/>
        <end position="300"/>
    </location>
</feature>
<evidence type="ECO:0000313" key="17">
    <source>
        <dbReference type="Proteomes" id="UP000006038"/>
    </source>
</evidence>
<comment type="subcellular location">
    <subcellularLocation>
        <location evidence="1 13">Membrane</location>
        <topology evidence="1 13">Multi-pass membrane protein</topology>
    </subcellularLocation>
</comment>
<feature type="transmembrane region" description="Helical" evidence="13">
    <location>
        <begin position="198"/>
        <end position="221"/>
    </location>
</feature>
<dbReference type="eggNOG" id="KOG0498">
    <property type="taxonomic scope" value="Eukaryota"/>
</dbReference>
<evidence type="ECO:0000256" key="13">
    <source>
        <dbReference type="RuleBase" id="RU369015"/>
    </source>
</evidence>
<dbReference type="InterPro" id="IPR045319">
    <property type="entry name" value="KAT/AKT"/>
</dbReference>
<dbReference type="KEGG" id="obr:102715776"/>
<dbReference type="CDD" id="cd00038">
    <property type="entry name" value="CAP_ED"/>
    <property type="match status" value="1"/>
</dbReference>
<proteinExistence type="inferred from homology"/>
<protein>
    <recommendedName>
        <fullName evidence="13">Potassium channel</fullName>
    </recommendedName>
</protein>
<dbReference type="InterPro" id="IPR014710">
    <property type="entry name" value="RmlC-like_jellyroll"/>
</dbReference>
<evidence type="ECO:0000256" key="7">
    <source>
        <dbReference type="ARBA" id="ARBA00022882"/>
    </source>
</evidence>
<dbReference type="PROSITE" id="PS51490">
    <property type="entry name" value="KHA"/>
    <property type="match status" value="1"/>
</dbReference>
<keyword evidence="4 13" id="KW-0633">Potassium transport</keyword>
<evidence type="ECO:0000256" key="6">
    <source>
        <dbReference type="ARBA" id="ARBA00022826"/>
    </source>
</evidence>
<comment type="function">
    <text evidence="13">Potassium channel.</text>
</comment>
<dbReference type="Gene3D" id="2.60.120.10">
    <property type="entry name" value="Jelly Rolls"/>
    <property type="match status" value="1"/>
</dbReference>
<dbReference type="FunFam" id="1.10.287.70:FF:000123">
    <property type="entry name" value="Potassium channel KAT3"/>
    <property type="match status" value="1"/>
</dbReference>
<dbReference type="Gramene" id="OB07G24140.1">
    <property type="protein sequence ID" value="OB07G24140.1"/>
    <property type="gene ID" value="OB07G24140"/>
</dbReference>
<comment type="domain">
    <text evidence="13">The segment S4 is probably the voltage-sensor and is characterized by a series of positively charged amino acids. The pore-forming region H5 is enclosed by the transmembrane segments S5 and S6 in the Shaker-type (1P/6TM) and contains the GYGD signature motif which seems to be involved in potassium selectivity.</text>
</comment>
<comment type="caution">
    <text evidence="13">Lacks conserved residue(s) required for the propagation of feature annotation.</text>
</comment>
<evidence type="ECO:0000256" key="4">
    <source>
        <dbReference type="ARBA" id="ARBA00022538"/>
    </source>
</evidence>
<dbReference type="Proteomes" id="UP000006038">
    <property type="component" value="Chromosome 7"/>
</dbReference>
<dbReference type="GO" id="GO:0034702">
    <property type="term" value="C:monoatomic ion channel complex"/>
    <property type="evidence" value="ECO:0007669"/>
    <property type="project" value="UniProtKB-KW"/>
</dbReference>
<dbReference type="GO" id="GO:0005249">
    <property type="term" value="F:voltage-gated potassium channel activity"/>
    <property type="evidence" value="ECO:0007669"/>
    <property type="project" value="UniProtKB-UniRule"/>
</dbReference>
<keyword evidence="5 13" id="KW-0812">Transmembrane</keyword>
<evidence type="ECO:0000256" key="8">
    <source>
        <dbReference type="ARBA" id="ARBA00022958"/>
    </source>
</evidence>
<organism evidence="16">
    <name type="scientific">Oryza brachyantha</name>
    <name type="common">malo sina</name>
    <dbReference type="NCBI Taxonomy" id="4533"/>
    <lineage>
        <taxon>Eukaryota</taxon>
        <taxon>Viridiplantae</taxon>
        <taxon>Streptophyta</taxon>
        <taxon>Embryophyta</taxon>
        <taxon>Tracheophyta</taxon>
        <taxon>Spermatophyta</taxon>
        <taxon>Magnoliopsida</taxon>
        <taxon>Liliopsida</taxon>
        <taxon>Poales</taxon>
        <taxon>Poaceae</taxon>
        <taxon>BOP clade</taxon>
        <taxon>Oryzoideae</taxon>
        <taxon>Oryzeae</taxon>
        <taxon>Oryzinae</taxon>
        <taxon>Oryza</taxon>
    </lineage>
</organism>
<evidence type="ECO:0000256" key="11">
    <source>
        <dbReference type="ARBA" id="ARBA00023136"/>
    </source>
</evidence>
<keyword evidence="7 13" id="KW-0851">Voltage-gated channel</keyword>
<dbReference type="InterPro" id="IPR018490">
    <property type="entry name" value="cNMP-bd_dom_sf"/>
</dbReference>
<keyword evidence="6 13" id="KW-0631">Potassium channel</keyword>
<dbReference type="HOGENOM" id="CLU_005746_8_2_1"/>
<dbReference type="InterPro" id="IPR003938">
    <property type="entry name" value="K_chnl_volt-dep_EAG/ELK/ERG"/>
</dbReference>
<reference evidence="16" key="1">
    <citation type="journal article" date="2013" name="Nat. Commun.">
        <title>Whole-genome sequencing of Oryza brachyantha reveals mechanisms underlying Oryza genome evolution.</title>
        <authorList>
            <person name="Chen J."/>
            <person name="Huang Q."/>
            <person name="Gao D."/>
            <person name="Wang J."/>
            <person name="Lang Y."/>
            <person name="Liu T."/>
            <person name="Li B."/>
            <person name="Bai Z."/>
            <person name="Luis Goicoechea J."/>
            <person name="Liang C."/>
            <person name="Chen C."/>
            <person name="Zhang W."/>
            <person name="Sun S."/>
            <person name="Liao Y."/>
            <person name="Zhang X."/>
            <person name="Yang L."/>
            <person name="Song C."/>
            <person name="Wang M."/>
            <person name="Shi J."/>
            <person name="Liu G."/>
            <person name="Liu J."/>
            <person name="Zhou H."/>
            <person name="Zhou W."/>
            <person name="Yu Q."/>
            <person name="An N."/>
            <person name="Chen Y."/>
            <person name="Cai Q."/>
            <person name="Wang B."/>
            <person name="Liu B."/>
            <person name="Min J."/>
            <person name="Huang Y."/>
            <person name="Wu H."/>
            <person name="Li Z."/>
            <person name="Zhang Y."/>
            <person name="Yin Y."/>
            <person name="Song W."/>
            <person name="Jiang J."/>
            <person name="Jackson S.A."/>
            <person name="Wing R.A."/>
            <person name="Wang J."/>
            <person name="Chen M."/>
        </authorList>
    </citation>
    <scope>NUCLEOTIDE SEQUENCE [LARGE SCALE GENOMIC DNA]</scope>
    <source>
        <strain evidence="16">cv. IRGC 101232</strain>
    </source>
</reference>
<comment type="similarity">
    <text evidence="2 13">Belongs to the potassium channel family. Plant (TC 1.A.1.4) subfamily.</text>
</comment>
<dbReference type="PROSITE" id="PS50042">
    <property type="entry name" value="CNMP_BINDING_3"/>
    <property type="match status" value="1"/>
</dbReference>
<feature type="transmembrane region" description="Helical" evidence="13">
    <location>
        <begin position="59"/>
        <end position="79"/>
    </location>
</feature>
<dbReference type="PRINTS" id="PR01463">
    <property type="entry name" value="EAGCHANLFMLY"/>
</dbReference>
<dbReference type="PANTHER" id="PTHR45743">
    <property type="entry name" value="POTASSIUM CHANNEL AKT1"/>
    <property type="match status" value="1"/>
</dbReference>
<keyword evidence="11 13" id="KW-0472">Membrane</keyword>
<evidence type="ECO:0000256" key="1">
    <source>
        <dbReference type="ARBA" id="ARBA00004141"/>
    </source>
</evidence>
<dbReference type="SMART" id="SM00100">
    <property type="entry name" value="cNMP"/>
    <property type="match status" value="1"/>
</dbReference>
<evidence type="ECO:0000313" key="16">
    <source>
        <dbReference type="EnsemblPlants" id="OB07G24140.1"/>
    </source>
</evidence>
<keyword evidence="3 13" id="KW-0813">Transport</keyword>
<dbReference type="OMA" id="HITLPWR"/>
<dbReference type="STRING" id="4533.J3MLY2"/>
<name>J3MLY2_ORYBR</name>
<dbReference type="OrthoDB" id="426293at2759"/>
<evidence type="ECO:0000256" key="9">
    <source>
        <dbReference type="ARBA" id="ARBA00022989"/>
    </source>
</evidence>
<sequence>MTRQSSTSATILPVTVSSAMAAAAAAAARNEPLRSAHAEASSSLGRLFIVDPRGRIYRWWQKFLIVLVLYSAWASLFELAMERAAASLPLVATDLVVDAFFAIDIVISFFLLPYRDTSAGLLVTDRVKIAIGCLRRPRFALDVVSTIPFQIIHRLVTDERRGLWGFLNLLRLWRLWRVGELCSELEKNVRLSYLWTRLTKILCVTLFALHFAACIYLWMAFNYGVKELTWIGSVVGGFEHRGVWFCYTYAVYWSVATLATVGYGDLHAANTGEMLFSIAFMLFNMGLASYIIGNITNLVVHETSSTFRMRDMVRRASEFGSAKRLPEPMREQMMDSVQLRFGAEEQLQQEVLSELPKATRLGIMQHLFRGAIESCYLFHGVSDSLIVQLVAEMKAESFPAKANIILENESSTDCYVVVSGEVEAWTATLADGKERHVMRIGPRGMAGEIGVMLGVPQPFAVRSRTLTQVARISRAHLLQTVRPNTADGCVVFSNFIRYLESMKLQTKEAAFVSDLLWNGKPTTILGRAATMLDVDESKETARKMLPCKEPKRVVIHEQLLSETGAASRGKLVLLPDSLQELMKLFEKKFGKAAGGILTLEGAEVEDIEVIRDGDHLFFSL</sequence>
<gene>
    <name evidence="16" type="primary">LOC102715776</name>
</gene>
<evidence type="ECO:0000256" key="3">
    <source>
        <dbReference type="ARBA" id="ARBA00022448"/>
    </source>
</evidence>
<dbReference type="InterPro" id="IPR000595">
    <property type="entry name" value="cNMP-bd_dom"/>
</dbReference>
<keyword evidence="10 13" id="KW-0406">Ion transport</keyword>
<keyword evidence="17" id="KW-1185">Reference proteome</keyword>
<evidence type="ECO:0000256" key="12">
    <source>
        <dbReference type="ARBA" id="ARBA00023303"/>
    </source>
</evidence>
<feature type="transmembrane region" description="Helical" evidence="13">
    <location>
        <begin position="91"/>
        <end position="112"/>
    </location>
</feature>
<dbReference type="Pfam" id="PF00027">
    <property type="entry name" value="cNMP_binding"/>
    <property type="match status" value="1"/>
</dbReference>
<dbReference type="SUPFAM" id="SSF51206">
    <property type="entry name" value="cAMP-binding domain-like"/>
    <property type="match status" value="1"/>
</dbReference>
<feature type="domain" description="Cyclic nucleotide-binding" evidence="14">
    <location>
        <begin position="377"/>
        <end position="498"/>
    </location>
</feature>